<comment type="caution">
    <text evidence="1">The sequence shown here is derived from an EMBL/GenBank/DDBJ whole genome shotgun (WGS) entry which is preliminary data.</text>
</comment>
<dbReference type="Gene3D" id="3.40.50.1010">
    <property type="entry name" value="5'-nuclease"/>
    <property type="match status" value="1"/>
</dbReference>
<protein>
    <recommendedName>
        <fullName evidence="3">Exonuclease 1</fullName>
    </recommendedName>
</protein>
<dbReference type="AlphaFoldDB" id="A0A9D5BUL7"/>
<proteinExistence type="predicted"/>
<evidence type="ECO:0000313" key="1">
    <source>
        <dbReference type="EMBL" id="KAJ0961011.1"/>
    </source>
</evidence>
<accession>A0A9D5BUL7</accession>
<evidence type="ECO:0008006" key="3">
    <source>
        <dbReference type="Google" id="ProtNLM"/>
    </source>
</evidence>
<dbReference type="EMBL" id="JAGGNH010000047">
    <property type="protein sequence ID" value="KAJ0961011.1"/>
    <property type="molecule type" value="Genomic_DNA"/>
</dbReference>
<dbReference type="Proteomes" id="UP001085076">
    <property type="component" value="Unassembled WGS sequence"/>
</dbReference>
<evidence type="ECO:0000313" key="2">
    <source>
        <dbReference type="Proteomes" id="UP001085076"/>
    </source>
</evidence>
<dbReference type="InterPro" id="IPR029060">
    <property type="entry name" value="PIN-like_dom_sf"/>
</dbReference>
<reference evidence="1 2" key="1">
    <citation type="journal article" date="2022" name="Hortic Res">
        <title>The genome of Dioscorea zingiberensis sheds light on the biosynthesis, origin and evolution of the medicinally important diosgenin saponins.</title>
        <authorList>
            <person name="Li Y."/>
            <person name="Tan C."/>
            <person name="Li Z."/>
            <person name="Guo J."/>
            <person name="Li S."/>
            <person name="Chen X."/>
            <person name="Wang C."/>
            <person name="Dai X."/>
            <person name="Yang H."/>
            <person name="Song W."/>
            <person name="Hou L."/>
            <person name="Xu J."/>
            <person name="Tong Z."/>
            <person name="Xu A."/>
            <person name="Yuan X."/>
            <person name="Wang W."/>
            <person name="Yang Q."/>
            <person name="Chen L."/>
            <person name="Sun Z."/>
            <person name="Wang K."/>
            <person name="Pan B."/>
            <person name="Chen J."/>
            <person name="Bao Y."/>
            <person name="Liu F."/>
            <person name="Qi X."/>
            <person name="Gang D.R."/>
            <person name="Wen J."/>
            <person name="Li J."/>
        </authorList>
    </citation>
    <scope>NUCLEOTIDE SEQUENCE [LARGE SCALE GENOMIC DNA]</scope>
    <source>
        <strain evidence="1">Dzin_1.0</strain>
    </source>
</reference>
<organism evidence="1 2">
    <name type="scientific">Dioscorea zingiberensis</name>
    <dbReference type="NCBI Taxonomy" id="325984"/>
    <lineage>
        <taxon>Eukaryota</taxon>
        <taxon>Viridiplantae</taxon>
        <taxon>Streptophyta</taxon>
        <taxon>Embryophyta</taxon>
        <taxon>Tracheophyta</taxon>
        <taxon>Spermatophyta</taxon>
        <taxon>Magnoliopsida</taxon>
        <taxon>Liliopsida</taxon>
        <taxon>Dioscoreales</taxon>
        <taxon>Dioscoreaceae</taxon>
        <taxon>Dioscorea</taxon>
    </lineage>
</organism>
<gene>
    <name evidence="1" type="ORF">J5N97_001046</name>
</gene>
<name>A0A9D5BUL7_9LILI</name>
<keyword evidence="2" id="KW-1185">Reference proteome</keyword>
<dbReference type="SUPFAM" id="SSF88723">
    <property type="entry name" value="PIN domain-like"/>
    <property type="match status" value="1"/>
</dbReference>
<sequence length="123" mass="12378">MAGGGAGAAEAHGRLLGGGAPGCSGVRTEKRGGVLVACAMAVPAAALLADQTTRVGRGKTTARLAGATGLARREEPVLEDRLLDFSSELVSSSDEKFFRTGGIDAVITEDSDLIAYGCQAVSL</sequence>